<keyword evidence="3" id="KW-1185">Reference proteome</keyword>
<keyword evidence="1" id="KW-0812">Transmembrane</keyword>
<dbReference type="Pfam" id="PF11003">
    <property type="entry name" value="DUF2842"/>
    <property type="match status" value="1"/>
</dbReference>
<organism evidence="2 3">
    <name type="scientific">Hirschia litorea</name>
    <dbReference type="NCBI Taxonomy" id="1199156"/>
    <lineage>
        <taxon>Bacteria</taxon>
        <taxon>Pseudomonadati</taxon>
        <taxon>Pseudomonadota</taxon>
        <taxon>Alphaproteobacteria</taxon>
        <taxon>Hyphomonadales</taxon>
        <taxon>Hyphomonadaceae</taxon>
        <taxon>Hirschia</taxon>
    </lineage>
</organism>
<comment type="caution">
    <text evidence="2">The sequence shown here is derived from an EMBL/GenBank/DDBJ whole genome shotgun (WGS) entry which is preliminary data.</text>
</comment>
<dbReference type="RefSeq" id="WP_382165924.1">
    <property type="nucleotide sequence ID" value="NZ_JBHTBR010000002.1"/>
</dbReference>
<keyword evidence="1" id="KW-1133">Transmembrane helix</keyword>
<keyword evidence="1" id="KW-0472">Membrane</keyword>
<accession>A0ABW2IIK5</accession>
<reference evidence="3" key="1">
    <citation type="journal article" date="2019" name="Int. J. Syst. Evol. Microbiol.">
        <title>The Global Catalogue of Microorganisms (GCM) 10K type strain sequencing project: providing services to taxonomists for standard genome sequencing and annotation.</title>
        <authorList>
            <consortium name="The Broad Institute Genomics Platform"/>
            <consortium name="The Broad Institute Genome Sequencing Center for Infectious Disease"/>
            <person name="Wu L."/>
            <person name="Ma J."/>
        </authorList>
    </citation>
    <scope>NUCLEOTIDE SEQUENCE [LARGE SCALE GENOMIC DNA]</scope>
    <source>
        <strain evidence="3">CCUG 51308</strain>
    </source>
</reference>
<evidence type="ECO:0000313" key="3">
    <source>
        <dbReference type="Proteomes" id="UP001596492"/>
    </source>
</evidence>
<evidence type="ECO:0000256" key="1">
    <source>
        <dbReference type="SAM" id="Phobius"/>
    </source>
</evidence>
<name>A0ABW2IIK5_9PROT</name>
<dbReference type="Proteomes" id="UP001596492">
    <property type="component" value="Unassembled WGS sequence"/>
</dbReference>
<sequence length="69" mass="7574">MRKILGSIGLLAFLAAYIVVAAILGEKLEGKKFLSILFYLIAGIGWALPLKPLLQWMHAKDAPLPKNDI</sequence>
<feature type="transmembrane region" description="Helical" evidence="1">
    <location>
        <begin position="31"/>
        <end position="50"/>
    </location>
</feature>
<dbReference type="InterPro" id="IPR021265">
    <property type="entry name" value="DUF2842"/>
</dbReference>
<proteinExistence type="predicted"/>
<gene>
    <name evidence="2" type="ORF">ACFQS8_03955</name>
</gene>
<evidence type="ECO:0000313" key="2">
    <source>
        <dbReference type="EMBL" id="MFC7290758.1"/>
    </source>
</evidence>
<dbReference type="EMBL" id="JBHTBR010000002">
    <property type="protein sequence ID" value="MFC7290758.1"/>
    <property type="molecule type" value="Genomic_DNA"/>
</dbReference>
<protein>
    <submittedName>
        <fullName evidence="2">DUF2842 domain-containing protein</fullName>
    </submittedName>
</protein>